<feature type="transmembrane region" description="Helical" evidence="2">
    <location>
        <begin position="241"/>
        <end position="261"/>
    </location>
</feature>
<dbReference type="KEGG" id="chya:V22_29230"/>
<keyword evidence="5" id="KW-1185">Reference proteome</keyword>
<name>A0A517TBB9_9PLAN</name>
<feature type="domain" description="DUF6677" evidence="3">
    <location>
        <begin position="224"/>
        <end position="265"/>
    </location>
</feature>
<sequence length="310" mass="34496">MADATRKVDLKNRWLAAFLTLVLPGLGQLYQGRTFKGLVYLGCIVTLCLWGQAMGGWKVVHINAKHDQRGNLIKPTPRDVFQSYSLQFPAGVLTWPAMLQNSRYRSPENRDVNVLEEPLRNEFRGWLVVEDFSSEEIISEVEGVLSLGTDGPGGEFRGKTLDGEEAIIPISRLRSLEKPIAASSARMIQLVVNPADVGEPEARNAYLVGKIPRSFVDYFQAPLDKEAENELHLEFGSMLEIAFVFTWIAGLLNVLAIWDAFEGPAYGWGDEPELQRKRGRKTDNSQDTDSTNGDKPEVVESEEPATATSN</sequence>
<dbReference type="RefSeq" id="WP_145263958.1">
    <property type="nucleotide sequence ID" value="NZ_CP036316.1"/>
</dbReference>
<gene>
    <name evidence="4" type="ORF">V22_29230</name>
</gene>
<keyword evidence="2" id="KW-0812">Transmembrane</keyword>
<keyword evidence="2" id="KW-1133">Transmembrane helix</keyword>
<dbReference type="AlphaFoldDB" id="A0A517TBB9"/>
<dbReference type="EMBL" id="CP036316">
    <property type="protein sequence ID" value="QDT65664.1"/>
    <property type="molecule type" value="Genomic_DNA"/>
</dbReference>
<protein>
    <recommendedName>
        <fullName evidence="3">DUF6677 domain-containing protein</fullName>
    </recommendedName>
</protein>
<dbReference type="InterPro" id="IPR046499">
    <property type="entry name" value="DUF6677"/>
</dbReference>
<evidence type="ECO:0000259" key="3">
    <source>
        <dbReference type="Pfam" id="PF20382"/>
    </source>
</evidence>
<dbReference type="Proteomes" id="UP000319976">
    <property type="component" value="Chromosome"/>
</dbReference>
<reference evidence="4 5" key="1">
    <citation type="submission" date="2019-02" db="EMBL/GenBank/DDBJ databases">
        <title>Deep-cultivation of Planctomycetes and their phenomic and genomic characterization uncovers novel biology.</title>
        <authorList>
            <person name="Wiegand S."/>
            <person name="Jogler M."/>
            <person name="Boedeker C."/>
            <person name="Pinto D."/>
            <person name="Vollmers J."/>
            <person name="Rivas-Marin E."/>
            <person name="Kohn T."/>
            <person name="Peeters S.H."/>
            <person name="Heuer A."/>
            <person name="Rast P."/>
            <person name="Oberbeckmann S."/>
            <person name="Bunk B."/>
            <person name="Jeske O."/>
            <person name="Meyerdierks A."/>
            <person name="Storesund J.E."/>
            <person name="Kallscheuer N."/>
            <person name="Luecker S."/>
            <person name="Lage O.M."/>
            <person name="Pohl T."/>
            <person name="Merkel B.J."/>
            <person name="Hornburger P."/>
            <person name="Mueller R.-W."/>
            <person name="Bruemmer F."/>
            <person name="Labrenz M."/>
            <person name="Spormann A.M."/>
            <person name="Op den Camp H."/>
            <person name="Overmann J."/>
            <person name="Amann R."/>
            <person name="Jetten M.S.M."/>
            <person name="Mascher T."/>
            <person name="Medema M.H."/>
            <person name="Devos D.P."/>
            <person name="Kaster A.-K."/>
            <person name="Ovreas L."/>
            <person name="Rohde M."/>
            <person name="Galperin M.Y."/>
            <person name="Jogler C."/>
        </authorList>
    </citation>
    <scope>NUCLEOTIDE SEQUENCE [LARGE SCALE GENOMIC DNA]</scope>
    <source>
        <strain evidence="4 5">V22</strain>
    </source>
</reference>
<organism evidence="4 5">
    <name type="scientific">Calycomorphotria hydatis</name>
    <dbReference type="NCBI Taxonomy" id="2528027"/>
    <lineage>
        <taxon>Bacteria</taxon>
        <taxon>Pseudomonadati</taxon>
        <taxon>Planctomycetota</taxon>
        <taxon>Planctomycetia</taxon>
        <taxon>Planctomycetales</taxon>
        <taxon>Planctomycetaceae</taxon>
        <taxon>Calycomorphotria</taxon>
    </lineage>
</organism>
<dbReference type="OrthoDB" id="281398at2"/>
<proteinExistence type="predicted"/>
<dbReference type="Pfam" id="PF20382">
    <property type="entry name" value="DUF6677"/>
    <property type="match status" value="2"/>
</dbReference>
<accession>A0A517TBB9</accession>
<feature type="domain" description="DUF6677" evidence="3">
    <location>
        <begin position="16"/>
        <end position="112"/>
    </location>
</feature>
<keyword evidence="2" id="KW-0472">Membrane</keyword>
<feature type="region of interest" description="Disordered" evidence="1">
    <location>
        <begin position="269"/>
        <end position="310"/>
    </location>
</feature>
<evidence type="ECO:0000313" key="5">
    <source>
        <dbReference type="Proteomes" id="UP000319976"/>
    </source>
</evidence>
<evidence type="ECO:0000256" key="1">
    <source>
        <dbReference type="SAM" id="MobiDB-lite"/>
    </source>
</evidence>
<evidence type="ECO:0000313" key="4">
    <source>
        <dbReference type="EMBL" id="QDT65664.1"/>
    </source>
</evidence>
<feature type="transmembrane region" description="Helical" evidence="2">
    <location>
        <begin position="37"/>
        <end position="60"/>
    </location>
</feature>
<evidence type="ECO:0000256" key="2">
    <source>
        <dbReference type="SAM" id="Phobius"/>
    </source>
</evidence>
<feature type="compositionally biased region" description="Basic and acidic residues" evidence="1">
    <location>
        <begin position="273"/>
        <end position="284"/>
    </location>
</feature>